<gene>
    <name evidence="2" type="ORF">FOL47_010164</name>
</gene>
<protein>
    <recommendedName>
        <fullName evidence="4">PNPLA domain-containing protein</fullName>
    </recommendedName>
</protein>
<organism evidence="2 3">
    <name type="scientific">Perkinsus chesapeaki</name>
    <name type="common">Clam parasite</name>
    <name type="synonym">Perkinsus andrewsi</name>
    <dbReference type="NCBI Taxonomy" id="330153"/>
    <lineage>
        <taxon>Eukaryota</taxon>
        <taxon>Sar</taxon>
        <taxon>Alveolata</taxon>
        <taxon>Perkinsozoa</taxon>
        <taxon>Perkinsea</taxon>
        <taxon>Perkinsida</taxon>
        <taxon>Perkinsidae</taxon>
        <taxon>Perkinsus</taxon>
    </lineage>
</organism>
<dbReference type="AlphaFoldDB" id="A0A7J6L4Q0"/>
<dbReference type="EMBL" id="JAAPAO010000765">
    <property type="protein sequence ID" value="KAF4654046.1"/>
    <property type="molecule type" value="Genomic_DNA"/>
</dbReference>
<dbReference type="Proteomes" id="UP000591131">
    <property type="component" value="Unassembled WGS sequence"/>
</dbReference>
<keyword evidence="3" id="KW-1185">Reference proteome</keyword>
<keyword evidence="1" id="KW-0472">Membrane</keyword>
<dbReference type="InterPro" id="IPR016035">
    <property type="entry name" value="Acyl_Trfase/lysoPLipase"/>
</dbReference>
<dbReference type="SUPFAM" id="SSF52151">
    <property type="entry name" value="FabD/lysophospholipase-like"/>
    <property type="match status" value="1"/>
</dbReference>
<evidence type="ECO:0000256" key="1">
    <source>
        <dbReference type="SAM" id="Phobius"/>
    </source>
</evidence>
<keyword evidence="1" id="KW-1133">Transmembrane helix</keyword>
<name>A0A7J6L4Q0_PERCH</name>
<evidence type="ECO:0000313" key="2">
    <source>
        <dbReference type="EMBL" id="KAF4654046.1"/>
    </source>
</evidence>
<feature type="transmembrane region" description="Helical" evidence="1">
    <location>
        <begin position="54"/>
        <end position="75"/>
    </location>
</feature>
<proteinExistence type="predicted"/>
<sequence length="355" mass="39165">MSSYSDPSATSSDAYSTYVLSVPLYAEGAPYLGSQLEQIYEALTFYIYQNATELAILALTLLALSLVIVSLCVVLRRPSKGPVDVKDKRPTLALGGTGLRIGYEFGCIAALQDYVDLSDVRITTVSGSIFAGLVLASPKLDIGRMIKALLNVRDQVMNGEHGGCYLMDPDGTVALIIEELHKTGGLTEDILKEISSGDLLRIGITSFCPWPTTRCVKCPDNFEDLHNVMAAAICIPPFFNRFPRFEGRFAADAAFSSWFAVPNDSCPDKVVKLAPFFIPWARFRSELLYTYGDVCECIYPFGIDRQLKSFAKGYSRTKSQLRTPGSWQNALDLLEDPTDMLNSRIASIRRVVDRS</sequence>
<reference evidence="2 3" key="1">
    <citation type="submission" date="2020-04" db="EMBL/GenBank/DDBJ databases">
        <title>Perkinsus chesapeaki whole genome sequence.</title>
        <authorList>
            <person name="Bogema D.R."/>
        </authorList>
    </citation>
    <scope>NUCLEOTIDE SEQUENCE [LARGE SCALE GENOMIC DNA]</scope>
    <source>
        <strain evidence="2">ATCC PRA-425</strain>
    </source>
</reference>
<accession>A0A7J6L4Q0</accession>
<keyword evidence="1" id="KW-0812">Transmembrane</keyword>
<dbReference type="OrthoDB" id="434264at2759"/>
<evidence type="ECO:0008006" key="4">
    <source>
        <dbReference type="Google" id="ProtNLM"/>
    </source>
</evidence>
<comment type="caution">
    <text evidence="2">The sequence shown here is derived from an EMBL/GenBank/DDBJ whole genome shotgun (WGS) entry which is preliminary data.</text>
</comment>
<evidence type="ECO:0000313" key="3">
    <source>
        <dbReference type="Proteomes" id="UP000591131"/>
    </source>
</evidence>